<organism evidence="1">
    <name type="scientific">marine sediment metagenome</name>
    <dbReference type="NCBI Taxonomy" id="412755"/>
    <lineage>
        <taxon>unclassified sequences</taxon>
        <taxon>metagenomes</taxon>
        <taxon>ecological metagenomes</taxon>
    </lineage>
</organism>
<proteinExistence type="predicted"/>
<sequence length="31" mass="3684">KEATEAIREALRIHDIWSPRSGYYRRPILVS</sequence>
<evidence type="ECO:0000313" key="1">
    <source>
        <dbReference type="EMBL" id="GAI85243.1"/>
    </source>
</evidence>
<feature type="non-terminal residue" evidence="1">
    <location>
        <position position="1"/>
    </location>
</feature>
<comment type="caution">
    <text evidence="1">The sequence shown here is derived from an EMBL/GenBank/DDBJ whole genome shotgun (WGS) entry which is preliminary data.</text>
</comment>
<protein>
    <submittedName>
        <fullName evidence="1">Uncharacterized protein</fullName>
    </submittedName>
</protein>
<name>X1RX39_9ZZZZ</name>
<gene>
    <name evidence="1" type="ORF">S12H4_17440</name>
</gene>
<accession>X1RX39</accession>
<dbReference type="AlphaFoldDB" id="X1RX39"/>
<reference evidence="1" key="1">
    <citation type="journal article" date="2014" name="Front. Microbiol.">
        <title>High frequency of phylogenetically diverse reductive dehalogenase-homologous genes in deep subseafloor sedimentary metagenomes.</title>
        <authorList>
            <person name="Kawai M."/>
            <person name="Futagami T."/>
            <person name="Toyoda A."/>
            <person name="Takaki Y."/>
            <person name="Nishi S."/>
            <person name="Hori S."/>
            <person name="Arai W."/>
            <person name="Tsubouchi T."/>
            <person name="Morono Y."/>
            <person name="Uchiyama I."/>
            <person name="Ito T."/>
            <person name="Fujiyama A."/>
            <person name="Inagaki F."/>
            <person name="Takami H."/>
        </authorList>
    </citation>
    <scope>NUCLEOTIDE SEQUENCE</scope>
    <source>
        <strain evidence="1">Expedition CK06-06</strain>
    </source>
</reference>
<dbReference type="EMBL" id="BARW01008525">
    <property type="protein sequence ID" value="GAI85243.1"/>
    <property type="molecule type" value="Genomic_DNA"/>
</dbReference>